<gene>
    <name evidence="2" type="ORF">CK203_067825</name>
</gene>
<comment type="caution">
    <text evidence="2">The sequence shown here is derived from an EMBL/GenBank/DDBJ whole genome shotgun (WGS) entry which is preliminary data.</text>
</comment>
<protein>
    <submittedName>
        <fullName evidence="2">Uncharacterized protein</fullName>
    </submittedName>
</protein>
<accession>A0A438BZJ9</accession>
<organism evidence="2 3">
    <name type="scientific">Vitis vinifera</name>
    <name type="common">Grape</name>
    <dbReference type="NCBI Taxonomy" id="29760"/>
    <lineage>
        <taxon>Eukaryota</taxon>
        <taxon>Viridiplantae</taxon>
        <taxon>Streptophyta</taxon>
        <taxon>Embryophyta</taxon>
        <taxon>Tracheophyta</taxon>
        <taxon>Spermatophyta</taxon>
        <taxon>Magnoliopsida</taxon>
        <taxon>eudicotyledons</taxon>
        <taxon>Gunneridae</taxon>
        <taxon>Pentapetalae</taxon>
        <taxon>rosids</taxon>
        <taxon>Vitales</taxon>
        <taxon>Vitaceae</taxon>
        <taxon>Viteae</taxon>
        <taxon>Vitis</taxon>
    </lineage>
</organism>
<evidence type="ECO:0000313" key="2">
    <source>
        <dbReference type="EMBL" id="RVW16376.1"/>
    </source>
</evidence>
<feature type="region of interest" description="Disordered" evidence="1">
    <location>
        <begin position="1"/>
        <end position="27"/>
    </location>
</feature>
<name>A0A438BZJ9_VITVI</name>
<sequence>MEERERPRERVCESDGDESWSQGAIGDSVSHFQSGGRKRSFGIESKTFLVETEQKKGRMQILIVERKGDVSSWIKLGPASLGPLIEGLVSCSKDMRTGYWEKRWQEKGRFFSLVRGENKGGWFLRLGVIDRAKKRFSIFVPKGRGAKGGWILLAEALREMESRPGGQAGQEDKNKLWDTHVGKILCGGGQAKMQHRRRGG</sequence>
<dbReference type="EMBL" id="QGNW01002589">
    <property type="protein sequence ID" value="RVW16376.1"/>
    <property type="molecule type" value="Genomic_DNA"/>
</dbReference>
<dbReference type="AlphaFoldDB" id="A0A438BZJ9"/>
<dbReference type="Proteomes" id="UP000288805">
    <property type="component" value="Unassembled WGS sequence"/>
</dbReference>
<evidence type="ECO:0000256" key="1">
    <source>
        <dbReference type="SAM" id="MobiDB-lite"/>
    </source>
</evidence>
<feature type="compositionally biased region" description="Basic and acidic residues" evidence="1">
    <location>
        <begin position="1"/>
        <end position="13"/>
    </location>
</feature>
<proteinExistence type="predicted"/>
<reference evidence="2 3" key="1">
    <citation type="journal article" date="2018" name="PLoS Genet.">
        <title>Population sequencing reveals clonal diversity and ancestral inbreeding in the grapevine cultivar Chardonnay.</title>
        <authorList>
            <person name="Roach M.J."/>
            <person name="Johnson D.L."/>
            <person name="Bohlmann J."/>
            <person name="van Vuuren H.J."/>
            <person name="Jones S.J."/>
            <person name="Pretorius I.S."/>
            <person name="Schmidt S.A."/>
            <person name="Borneman A.R."/>
        </authorList>
    </citation>
    <scope>NUCLEOTIDE SEQUENCE [LARGE SCALE GENOMIC DNA]</scope>
    <source>
        <strain evidence="3">cv. Chardonnay</strain>
        <tissue evidence="2">Leaf</tissue>
    </source>
</reference>
<evidence type="ECO:0000313" key="3">
    <source>
        <dbReference type="Proteomes" id="UP000288805"/>
    </source>
</evidence>